<dbReference type="PANTHER" id="PTHR43143:SF1">
    <property type="entry name" value="SERINE_THREONINE-PROTEIN PHOSPHATASE CPPED1"/>
    <property type="match status" value="1"/>
</dbReference>
<dbReference type="AlphaFoldDB" id="A0A1Y3DWR3"/>
<dbReference type="InterPro" id="IPR004843">
    <property type="entry name" value="Calcineurin-like_PHP"/>
</dbReference>
<feature type="domain" description="Calcineurin-like phosphoesterase" evidence="1">
    <location>
        <begin position="25"/>
        <end position="243"/>
    </location>
</feature>
<dbReference type="VEuPathDB" id="PlasmoDB:PKNH_1354200"/>
<dbReference type="Pfam" id="PF00149">
    <property type="entry name" value="Metallophos"/>
    <property type="match status" value="1"/>
</dbReference>
<dbReference type="VEuPathDB" id="PlasmoDB:PKA1H_130058900"/>
<dbReference type="OMA" id="NEPTHET"/>
<dbReference type="OrthoDB" id="45007at2759"/>
<dbReference type="eggNOG" id="KOG1378">
    <property type="taxonomic scope" value="Eukaryota"/>
</dbReference>
<organism evidence="2 3">
    <name type="scientific">Plasmodium knowlesi</name>
    <dbReference type="NCBI Taxonomy" id="5850"/>
    <lineage>
        <taxon>Eukaryota</taxon>
        <taxon>Sar</taxon>
        <taxon>Alveolata</taxon>
        <taxon>Apicomplexa</taxon>
        <taxon>Aconoidasida</taxon>
        <taxon>Haemosporida</taxon>
        <taxon>Plasmodiidae</taxon>
        <taxon>Plasmodium</taxon>
        <taxon>Plasmodium (Plasmodium)</taxon>
    </lineage>
</organism>
<dbReference type="EMBL" id="NETL01000019">
    <property type="protein sequence ID" value="OTN67885.1"/>
    <property type="molecule type" value="Genomic_DNA"/>
</dbReference>
<protein>
    <submittedName>
        <fullName evidence="2">Putative Acid phosphatase</fullName>
    </submittedName>
</protein>
<sequence>MVLIKVKNNEGKTVNEGKFRPFFFVLYGDVQYGMIRGNHGWPEERKLLKEAIIKTNKIKPPFVITLGDLANKFPIDEVQDHQYKDFRNDLEKLDKSIDMYVFCGNHDVGNEPTHETIENFEKLWGDAYYSYIYNNCGFIILNSALCFNDTKVQDLKEKQFLWLEETLKKMVSKNVKHKFLFLHHALMYDHIEEDENIGLIYSEKFHNYTEKNKFHIKKENRTIIYDMLKKYKVNHVFCAHLHANRENNIDANIKQITISAVGMQAGNDQSGLMIVQVAEEGVDYKYYPFEFVPSFIKV</sequence>
<dbReference type="VEuPathDB" id="PlasmoDB:PKNOH_S05398100"/>
<dbReference type="SUPFAM" id="SSF56300">
    <property type="entry name" value="Metallo-dependent phosphatases"/>
    <property type="match status" value="1"/>
</dbReference>
<dbReference type="Proteomes" id="UP000195012">
    <property type="component" value="Unassembled WGS sequence"/>
</dbReference>
<evidence type="ECO:0000259" key="1">
    <source>
        <dbReference type="Pfam" id="PF00149"/>
    </source>
</evidence>
<dbReference type="InterPro" id="IPR051918">
    <property type="entry name" value="STPP_CPPED1"/>
</dbReference>
<gene>
    <name evidence="2" type="primary">CPPED1</name>
    <name evidence="2" type="ORF">PKNOH_S05398100</name>
</gene>
<name>A0A1Y3DWR3_PLAKN</name>
<dbReference type="InterPro" id="IPR029052">
    <property type="entry name" value="Metallo-depent_PP-like"/>
</dbReference>
<dbReference type="Gene3D" id="3.60.21.10">
    <property type="match status" value="1"/>
</dbReference>
<dbReference type="PANTHER" id="PTHR43143">
    <property type="entry name" value="METALLOPHOSPHOESTERASE, CALCINEURIN SUPERFAMILY"/>
    <property type="match status" value="1"/>
</dbReference>
<comment type="caution">
    <text evidence="2">The sequence shown here is derived from an EMBL/GenBank/DDBJ whole genome shotgun (WGS) entry which is preliminary data.</text>
</comment>
<accession>A0A1Y3DWR3</accession>
<evidence type="ECO:0000313" key="3">
    <source>
        <dbReference type="Proteomes" id="UP000195012"/>
    </source>
</evidence>
<reference evidence="2 3" key="1">
    <citation type="submission" date="2017-05" db="EMBL/GenBank/DDBJ databases">
        <title>PacBio assembly of a Plasmodium knowlesi genome sequence with Hi-C correction and manual annotation of the SICAvar gene family.</title>
        <authorList>
            <person name="Lapp S.A."/>
            <person name="Geraldo J.A."/>
            <person name="Chien J.-T."/>
            <person name="Ay F."/>
            <person name="Pakala S.B."/>
            <person name="Batugedara G."/>
            <person name="Humphrey J.C."/>
            <person name="Debarry J.D."/>
            <person name="Le Roch K.G."/>
            <person name="Galinski M.R."/>
            <person name="Kissinger J.C."/>
        </authorList>
    </citation>
    <scope>NUCLEOTIDE SEQUENCE [LARGE SCALE GENOMIC DNA]</scope>
    <source>
        <strain evidence="3">Malayan Strain Pk1 (A+)</strain>
    </source>
</reference>
<dbReference type="GO" id="GO:0016787">
    <property type="term" value="F:hydrolase activity"/>
    <property type="evidence" value="ECO:0007669"/>
    <property type="project" value="InterPro"/>
</dbReference>
<evidence type="ECO:0000313" key="2">
    <source>
        <dbReference type="EMBL" id="OTN67885.1"/>
    </source>
</evidence>
<proteinExistence type="predicted"/>